<dbReference type="Proteomes" id="UP001190700">
    <property type="component" value="Unassembled WGS sequence"/>
</dbReference>
<keyword evidence="2" id="KW-1185">Reference proteome</keyword>
<dbReference type="EMBL" id="LGRX02015710">
    <property type="protein sequence ID" value="KAK3263107.1"/>
    <property type="molecule type" value="Genomic_DNA"/>
</dbReference>
<organism evidence="1 2">
    <name type="scientific">Cymbomonas tetramitiformis</name>
    <dbReference type="NCBI Taxonomy" id="36881"/>
    <lineage>
        <taxon>Eukaryota</taxon>
        <taxon>Viridiplantae</taxon>
        <taxon>Chlorophyta</taxon>
        <taxon>Pyramimonadophyceae</taxon>
        <taxon>Pyramimonadales</taxon>
        <taxon>Pyramimonadaceae</taxon>
        <taxon>Cymbomonas</taxon>
    </lineage>
</organism>
<evidence type="ECO:0000313" key="1">
    <source>
        <dbReference type="EMBL" id="KAK3263107.1"/>
    </source>
</evidence>
<name>A0AAE0FNI7_9CHLO</name>
<dbReference type="AlphaFoldDB" id="A0AAE0FNI7"/>
<sequence>MRSVCAPAVPIVSAGRINAICLCPDCPESAGGWGCPESARCAGGARSPLAALEVPGVHALRWGCPESTRCAGVPGVYALRWGAWSPPQVLGVPGVRAALENVSTDEDTGCYIVLGTMSGDGEPLDAIVTRLPSKGFLYQAHFLPGARPMYTALDFSQLDAPMKLGIFAFAKEASAEQRWALPLRFPRVHGSLEETSVTCHGTPKNA</sequence>
<evidence type="ECO:0000313" key="2">
    <source>
        <dbReference type="Proteomes" id="UP001190700"/>
    </source>
</evidence>
<protein>
    <submittedName>
        <fullName evidence="1">Uncharacterized protein</fullName>
    </submittedName>
</protein>
<gene>
    <name evidence="1" type="ORF">CYMTET_28073</name>
</gene>
<comment type="caution">
    <text evidence="1">The sequence shown here is derived from an EMBL/GenBank/DDBJ whole genome shotgun (WGS) entry which is preliminary data.</text>
</comment>
<proteinExistence type="predicted"/>
<reference evidence="1 2" key="1">
    <citation type="journal article" date="2015" name="Genome Biol. Evol.">
        <title>Comparative Genomics of a Bacterivorous Green Alga Reveals Evolutionary Causalities and Consequences of Phago-Mixotrophic Mode of Nutrition.</title>
        <authorList>
            <person name="Burns J.A."/>
            <person name="Paasch A."/>
            <person name="Narechania A."/>
            <person name="Kim E."/>
        </authorList>
    </citation>
    <scope>NUCLEOTIDE SEQUENCE [LARGE SCALE GENOMIC DNA]</scope>
    <source>
        <strain evidence="1 2">PLY_AMNH</strain>
    </source>
</reference>
<accession>A0AAE0FNI7</accession>